<evidence type="ECO:0000256" key="4">
    <source>
        <dbReference type="ARBA" id="ARBA00023069"/>
    </source>
</evidence>
<dbReference type="AlphaFoldDB" id="A0A381XQP1"/>
<dbReference type="Gene3D" id="2.60.40.10">
    <property type="entry name" value="Immunoglobulins"/>
    <property type="match status" value="1"/>
</dbReference>
<evidence type="ECO:0000313" key="7">
    <source>
        <dbReference type="EMBL" id="SVA67116.1"/>
    </source>
</evidence>
<comment type="subcellular location">
    <subcellularLocation>
        <location evidence="1">Cell projection</location>
        <location evidence="1">Cilium</location>
    </subcellularLocation>
    <subcellularLocation>
        <location evidence="2">Cytoplasm</location>
    </subcellularLocation>
</comment>
<dbReference type="InterPro" id="IPR053879">
    <property type="entry name" value="HYDIN_VesB_CFA65-like_Ig"/>
</dbReference>
<keyword evidence="3" id="KW-0963">Cytoplasm</keyword>
<feature type="non-terminal residue" evidence="7">
    <location>
        <position position="1"/>
    </location>
</feature>
<evidence type="ECO:0000259" key="6">
    <source>
        <dbReference type="Pfam" id="PF22544"/>
    </source>
</evidence>
<evidence type="ECO:0000256" key="1">
    <source>
        <dbReference type="ARBA" id="ARBA00004138"/>
    </source>
</evidence>
<sequence length="222" mass="22874">VQRNDVNSSRQKICLVSCLFSTGALQAQFIPVESTGLPYHIIVSQVFIDSAAAPAGTQIGIFDSILCVGADTVEYAGQENIDIVTWEGSANPYLPGFAAGDTISAQLFANIYGTELTMAADLSIQTGNGTFGYGSYTVVALYSTSGLAPDITAVTEGVTLGPVQIGSSDTAQVTFANQGNVPLSVYSVAADTGLFAVAEYSGELAEGDTMALNVIFSPADTG</sequence>
<evidence type="ECO:0000256" key="3">
    <source>
        <dbReference type="ARBA" id="ARBA00022490"/>
    </source>
</evidence>
<accession>A0A381XQP1</accession>
<keyword evidence="4" id="KW-0969">Cilium</keyword>
<gene>
    <name evidence="7" type="ORF">METZ01_LOCUS119970</name>
</gene>
<dbReference type="EMBL" id="UINC01016046">
    <property type="protein sequence ID" value="SVA67116.1"/>
    <property type="molecule type" value="Genomic_DNA"/>
</dbReference>
<feature type="non-terminal residue" evidence="7">
    <location>
        <position position="222"/>
    </location>
</feature>
<dbReference type="InterPro" id="IPR013783">
    <property type="entry name" value="Ig-like_fold"/>
</dbReference>
<protein>
    <recommendedName>
        <fullName evidence="6">HYDIN/VesB/CFA65-like Ig-like domain-containing protein</fullName>
    </recommendedName>
</protein>
<keyword evidence="5" id="KW-0966">Cell projection</keyword>
<feature type="domain" description="HYDIN/VesB/CFA65-like Ig-like" evidence="6">
    <location>
        <begin position="159"/>
        <end position="221"/>
    </location>
</feature>
<proteinExistence type="predicted"/>
<dbReference type="GO" id="GO:0005737">
    <property type="term" value="C:cytoplasm"/>
    <property type="evidence" value="ECO:0007669"/>
    <property type="project" value="UniProtKB-SubCell"/>
</dbReference>
<evidence type="ECO:0000256" key="5">
    <source>
        <dbReference type="ARBA" id="ARBA00023273"/>
    </source>
</evidence>
<organism evidence="7">
    <name type="scientific">marine metagenome</name>
    <dbReference type="NCBI Taxonomy" id="408172"/>
    <lineage>
        <taxon>unclassified sequences</taxon>
        <taxon>metagenomes</taxon>
        <taxon>ecological metagenomes</taxon>
    </lineage>
</organism>
<name>A0A381XQP1_9ZZZZ</name>
<evidence type="ECO:0000256" key="2">
    <source>
        <dbReference type="ARBA" id="ARBA00004496"/>
    </source>
</evidence>
<dbReference type="GO" id="GO:0005929">
    <property type="term" value="C:cilium"/>
    <property type="evidence" value="ECO:0007669"/>
    <property type="project" value="UniProtKB-SubCell"/>
</dbReference>
<dbReference type="Pfam" id="PF22544">
    <property type="entry name" value="HYDIN_VesB_CFA65-like_Ig"/>
    <property type="match status" value="1"/>
</dbReference>
<reference evidence="7" key="1">
    <citation type="submission" date="2018-05" db="EMBL/GenBank/DDBJ databases">
        <authorList>
            <person name="Lanie J.A."/>
            <person name="Ng W.-L."/>
            <person name="Kazmierczak K.M."/>
            <person name="Andrzejewski T.M."/>
            <person name="Davidsen T.M."/>
            <person name="Wayne K.J."/>
            <person name="Tettelin H."/>
            <person name="Glass J.I."/>
            <person name="Rusch D."/>
            <person name="Podicherti R."/>
            <person name="Tsui H.-C.T."/>
            <person name="Winkler M.E."/>
        </authorList>
    </citation>
    <scope>NUCLEOTIDE SEQUENCE</scope>
</reference>